<keyword evidence="5" id="KW-0949">S-adenosyl-L-methionine</keyword>
<dbReference type="GO" id="GO:0032259">
    <property type="term" value="P:methylation"/>
    <property type="evidence" value="ECO:0007669"/>
    <property type="project" value="UniProtKB-KW"/>
</dbReference>
<dbReference type="PANTHER" id="PTHR42933:SF3">
    <property type="entry name" value="TYPE I RESTRICTION ENZYME MJAVIII METHYLASE SUBUNIT"/>
    <property type="match status" value="1"/>
</dbReference>
<dbReference type="Pfam" id="PF02384">
    <property type="entry name" value="N6_Mtase"/>
    <property type="match status" value="1"/>
</dbReference>
<dbReference type="PROSITE" id="PS00092">
    <property type="entry name" value="N6_MTASE"/>
    <property type="match status" value="1"/>
</dbReference>
<dbReference type="AlphaFoldDB" id="A0A0F5FSL6"/>
<comment type="catalytic activity">
    <reaction evidence="7">
        <text>a 2'-deoxyadenosine in DNA + S-adenosyl-L-methionine = an N(6)-methyl-2'-deoxyadenosine in DNA + S-adenosyl-L-homocysteine + H(+)</text>
        <dbReference type="Rhea" id="RHEA:15197"/>
        <dbReference type="Rhea" id="RHEA-COMP:12418"/>
        <dbReference type="Rhea" id="RHEA-COMP:12419"/>
        <dbReference type="ChEBI" id="CHEBI:15378"/>
        <dbReference type="ChEBI" id="CHEBI:57856"/>
        <dbReference type="ChEBI" id="CHEBI:59789"/>
        <dbReference type="ChEBI" id="CHEBI:90615"/>
        <dbReference type="ChEBI" id="CHEBI:90616"/>
        <dbReference type="EC" id="2.1.1.72"/>
    </reaction>
</comment>
<dbReference type="PRINTS" id="PR00507">
    <property type="entry name" value="N12N6MTFRASE"/>
</dbReference>
<reference evidence="11 12" key="1">
    <citation type="submission" date="2015-03" db="EMBL/GenBank/DDBJ databases">
        <authorList>
            <person name="Hassan Y.I."/>
            <person name="Lepp D."/>
            <person name="Li X.-Z."/>
            <person name="Zhou T."/>
        </authorList>
    </citation>
    <scope>NUCLEOTIDE SEQUENCE [LARGE SCALE GENOMIC DNA]</scope>
    <source>
        <strain evidence="11 12">BD-c194</strain>
    </source>
</reference>
<dbReference type="SUPFAM" id="SSF53335">
    <property type="entry name" value="S-adenosyl-L-methionine-dependent methyltransferases"/>
    <property type="match status" value="1"/>
</dbReference>
<comment type="similarity">
    <text evidence="1">Belongs to the N(4)/N(6)-methyltransferase family.</text>
</comment>
<evidence type="ECO:0000259" key="10">
    <source>
        <dbReference type="Pfam" id="PF12161"/>
    </source>
</evidence>
<feature type="domain" description="DNA methylase adenine-specific" evidence="9">
    <location>
        <begin position="170"/>
        <end position="483"/>
    </location>
</feature>
<keyword evidence="3" id="KW-0489">Methyltransferase</keyword>
<keyword evidence="6" id="KW-0680">Restriction system</keyword>
<organism evidence="11 12">
    <name type="scientific">Devosia geojensis</name>
    <dbReference type="NCBI Taxonomy" id="443610"/>
    <lineage>
        <taxon>Bacteria</taxon>
        <taxon>Pseudomonadati</taxon>
        <taxon>Pseudomonadota</taxon>
        <taxon>Alphaproteobacteria</taxon>
        <taxon>Hyphomicrobiales</taxon>
        <taxon>Devosiaceae</taxon>
        <taxon>Devosia</taxon>
    </lineage>
</organism>
<dbReference type="Pfam" id="PF12161">
    <property type="entry name" value="HsdM_N"/>
    <property type="match status" value="1"/>
</dbReference>
<dbReference type="OrthoDB" id="9806213at2"/>
<dbReference type="InterPro" id="IPR022749">
    <property type="entry name" value="D12N6_MeTrfase_N"/>
</dbReference>
<dbReference type="EC" id="2.1.1.72" evidence="2"/>
<comment type="caution">
    <text evidence="11">The sequence shown here is derived from an EMBL/GenBank/DDBJ whole genome shotgun (WGS) entry which is preliminary data.</text>
</comment>
<dbReference type="InterPro" id="IPR003356">
    <property type="entry name" value="DNA_methylase_A-5"/>
</dbReference>
<evidence type="ECO:0000313" key="11">
    <source>
        <dbReference type="EMBL" id="KKB11866.1"/>
    </source>
</evidence>
<evidence type="ECO:0000256" key="8">
    <source>
        <dbReference type="SAM" id="Coils"/>
    </source>
</evidence>
<dbReference type="Gene3D" id="3.40.50.150">
    <property type="entry name" value="Vaccinia Virus protein VP39"/>
    <property type="match status" value="1"/>
</dbReference>
<evidence type="ECO:0000256" key="7">
    <source>
        <dbReference type="ARBA" id="ARBA00047942"/>
    </source>
</evidence>
<evidence type="ECO:0000313" key="12">
    <source>
        <dbReference type="Proteomes" id="UP000033632"/>
    </source>
</evidence>
<sequence>MTALRQDDILAAVWRACDTFRGAIDASGYKDYILTALFLKYISDVRRKHVEEFRREYGGDELRIQRRLDRERFKLPTVELKNTKTNEVEESFLGDFYSLYERRTRDNIGELINIVLDAIEKANEGKLGGLFRAIDFNSETNLGQTKDRNRRLKTLLEDFAKPGLDLSDTSEDILGDAYIFLIERFASDAGKKAGEFFTPRKVSEVVAKLANPKSGERICDPACGSGSLLLRAGEEVSDGNFQLFGQESNGQTRSLARLNMLLHKQDGARIDWCDTLNSPTLIESDHLMRFDVVVANPPFSLDKWWGNNDSEGKPLPDPYKRFTPYMPPKSRGDYAFILHMLAITRPDVGRMAVVAPHGVLFRSGTEGKIREKLIRDNSLDAVIGLPGQLFPTTGIPVCIMVFDRSREANGLRAHERDILFIDASRDFEPGKKQNRLRDEDVSKIIDTYRNRTERERYSHRATFEEIEANGFNLNIPRYVDTFEPEPEVDLQAVQNEIRDLENQLAQTREKMNFYLKELGIDV</sequence>
<protein>
    <recommendedName>
        <fullName evidence="2">site-specific DNA-methyltransferase (adenine-specific)</fullName>
        <ecNumber evidence="2">2.1.1.72</ecNumber>
    </recommendedName>
</protein>
<evidence type="ECO:0000256" key="1">
    <source>
        <dbReference type="ARBA" id="ARBA00006594"/>
    </source>
</evidence>
<keyword evidence="4" id="KW-0808">Transferase</keyword>
<dbReference type="InterPro" id="IPR051537">
    <property type="entry name" value="DNA_Adenine_Mtase"/>
</dbReference>
<gene>
    <name evidence="11" type="ORF">VE25_10415</name>
</gene>
<proteinExistence type="inferred from homology"/>
<dbReference type="STRING" id="443610.VE25_10415"/>
<evidence type="ECO:0000256" key="5">
    <source>
        <dbReference type="ARBA" id="ARBA00022691"/>
    </source>
</evidence>
<keyword evidence="8" id="KW-0175">Coiled coil</keyword>
<dbReference type="GO" id="GO:0008170">
    <property type="term" value="F:N-methyltransferase activity"/>
    <property type="evidence" value="ECO:0007669"/>
    <property type="project" value="InterPro"/>
</dbReference>
<dbReference type="GO" id="GO:0003677">
    <property type="term" value="F:DNA binding"/>
    <property type="evidence" value="ECO:0007669"/>
    <property type="project" value="InterPro"/>
</dbReference>
<dbReference type="Proteomes" id="UP000033632">
    <property type="component" value="Unassembled WGS sequence"/>
</dbReference>
<accession>A0A0F5FSL6</accession>
<dbReference type="PATRIC" id="fig|443610.3.peg.283"/>
<dbReference type="InterPro" id="IPR029063">
    <property type="entry name" value="SAM-dependent_MTases_sf"/>
</dbReference>
<feature type="coiled-coil region" evidence="8">
    <location>
        <begin position="490"/>
        <end position="517"/>
    </location>
</feature>
<evidence type="ECO:0000256" key="4">
    <source>
        <dbReference type="ARBA" id="ARBA00022679"/>
    </source>
</evidence>
<feature type="domain" description="N6 adenine-specific DNA methyltransferase N-terminal" evidence="10">
    <location>
        <begin position="12"/>
        <end position="159"/>
    </location>
</feature>
<evidence type="ECO:0000259" key="9">
    <source>
        <dbReference type="Pfam" id="PF02384"/>
    </source>
</evidence>
<evidence type="ECO:0000256" key="2">
    <source>
        <dbReference type="ARBA" id="ARBA00011900"/>
    </source>
</evidence>
<name>A0A0F5FSL6_9HYPH</name>
<dbReference type="Gene3D" id="1.20.1260.30">
    <property type="match status" value="1"/>
</dbReference>
<evidence type="ECO:0000256" key="6">
    <source>
        <dbReference type="ARBA" id="ARBA00022747"/>
    </source>
</evidence>
<dbReference type="EMBL" id="JZEX01000106">
    <property type="protein sequence ID" value="KKB11866.1"/>
    <property type="molecule type" value="Genomic_DNA"/>
</dbReference>
<dbReference type="GO" id="GO:0009307">
    <property type="term" value="P:DNA restriction-modification system"/>
    <property type="evidence" value="ECO:0007669"/>
    <property type="project" value="UniProtKB-KW"/>
</dbReference>
<dbReference type="REBASE" id="126597">
    <property type="entry name" value="M.Dgo194ORF10415P"/>
</dbReference>
<dbReference type="InterPro" id="IPR002052">
    <property type="entry name" value="DNA_methylase_N6_adenine_CS"/>
</dbReference>
<dbReference type="GO" id="GO:0009007">
    <property type="term" value="F:site-specific DNA-methyltransferase (adenine-specific) activity"/>
    <property type="evidence" value="ECO:0007669"/>
    <property type="project" value="UniProtKB-EC"/>
</dbReference>
<evidence type="ECO:0000256" key="3">
    <source>
        <dbReference type="ARBA" id="ARBA00022603"/>
    </source>
</evidence>
<dbReference type="NCBIfam" id="TIGR00497">
    <property type="entry name" value="hsdM"/>
    <property type="match status" value="1"/>
</dbReference>
<dbReference type="InterPro" id="IPR038333">
    <property type="entry name" value="T1MK-like_N_sf"/>
</dbReference>
<dbReference type="InterPro" id="IPR004546">
    <property type="entry name" value="Restrct_endonuc_T1M"/>
</dbReference>
<keyword evidence="12" id="KW-1185">Reference proteome</keyword>
<dbReference type="PANTHER" id="PTHR42933">
    <property type="entry name" value="SLR6095 PROTEIN"/>
    <property type="match status" value="1"/>
</dbReference>
<dbReference type="RefSeq" id="WP_046108556.1">
    <property type="nucleotide sequence ID" value="NZ_JZEX01000106.1"/>
</dbReference>